<name>A0ABP7PPV3_9ACTN</name>
<evidence type="ECO:0000256" key="13">
    <source>
        <dbReference type="ARBA" id="ARBA00022832"/>
    </source>
</evidence>
<dbReference type="PRINTS" id="PR01070">
    <property type="entry name" value="ACCCTRFRASEB"/>
</dbReference>
<comment type="subcellular location">
    <subcellularLocation>
        <location evidence="2">Cytoplasm</location>
    </subcellularLocation>
</comment>
<evidence type="ECO:0000256" key="14">
    <source>
        <dbReference type="ARBA" id="ARBA00022840"/>
    </source>
</evidence>
<dbReference type="Pfam" id="PF01039">
    <property type="entry name" value="Carboxyl_trans"/>
    <property type="match status" value="1"/>
</dbReference>
<dbReference type="Pfam" id="PF03255">
    <property type="entry name" value="ACCA"/>
    <property type="match status" value="1"/>
</dbReference>
<evidence type="ECO:0000256" key="10">
    <source>
        <dbReference type="ARBA" id="ARBA00022679"/>
    </source>
</evidence>
<feature type="domain" description="CoA carboxyltransferase N-terminal" evidence="19">
    <location>
        <begin position="1"/>
        <end position="256"/>
    </location>
</feature>
<evidence type="ECO:0000313" key="22">
    <source>
        <dbReference type="Proteomes" id="UP001418444"/>
    </source>
</evidence>
<keyword evidence="12" id="KW-0479">Metal-binding</keyword>
<dbReference type="InterPro" id="IPR011762">
    <property type="entry name" value="COA_CT_N"/>
</dbReference>
<evidence type="ECO:0000256" key="5">
    <source>
        <dbReference type="ARBA" id="ARBA00010284"/>
    </source>
</evidence>
<comment type="similarity">
    <text evidence="3">Belongs to the AccD/PCCB family.</text>
</comment>
<dbReference type="EMBL" id="BAAAZW010000010">
    <property type="protein sequence ID" value="GAA3968498.1"/>
    <property type="molecule type" value="Genomic_DNA"/>
</dbReference>
<evidence type="ECO:0000256" key="3">
    <source>
        <dbReference type="ARBA" id="ARBA00006102"/>
    </source>
</evidence>
<evidence type="ECO:0000256" key="18">
    <source>
        <dbReference type="ARBA" id="ARBA00049152"/>
    </source>
</evidence>
<protein>
    <recommendedName>
        <fullName evidence="8">Acetyl-coenzyme A carboxylase carboxyl transferase subunits beta/alpha</fullName>
        <ecNumber evidence="7">2.1.3.15</ecNumber>
    </recommendedName>
</protein>
<evidence type="ECO:0000256" key="6">
    <source>
        <dbReference type="ARBA" id="ARBA00011664"/>
    </source>
</evidence>
<gene>
    <name evidence="21" type="ORF">GCM10022231_31950</name>
</gene>
<keyword evidence="14" id="KW-0067">ATP-binding</keyword>
<evidence type="ECO:0000256" key="12">
    <source>
        <dbReference type="ARBA" id="ARBA00022771"/>
    </source>
</evidence>
<comment type="similarity">
    <text evidence="5">In the N-terminal section; belongs to the AccD/PCCB family.</text>
</comment>
<dbReference type="SUPFAM" id="SSF52096">
    <property type="entry name" value="ClpP/crotonase"/>
    <property type="match status" value="2"/>
</dbReference>
<dbReference type="InterPro" id="IPR034733">
    <property type="entry name" value="AcCoA_carboxyl_beta"/>
</dbReference>
<dbReference type="InterPro" id="IPR000438">
    <property type="entry name" value="Acetyl_CoA_COase_Trfase_b_su"/>
</dbReference>
<evidence type="ECO:0000256" key="7">
    <source>
        <dbReference type="ARBA" id="ARBA00011883"/>
    </source>
</evidence>
<evidence type="ECO:0000259" key="19">
    <source>
        <dbReference type="PROSITE" id="PS50980"/>
    </source>
</evidence>
<sequence length="486" mass="51766">MPFTPQSWPPHSRRRSAREVIAALVGRTWQSWDEPVRTRDEQEPGDPGYAEQLARARERTGCDESILTGAGTVAVPGSDDRRRVVLIVSEFGFLGGSIGEAAGRRVVAALRRATELQLPVLALPASGGTRMQEGTPAFLQMAAITAAVNAHRRAGLLYLVYLRDPVTGGVLASWGSLGHAMWAEPGALIGFLGPKVYRALLHQDFPAGVQRAENLHEHGVVDAVVPFDELPARLARFLQIRNAMADPLAVERLPAHRFGRPATAWEAVEITRDPDRPGLARLLESVPTAMIVDHGPIRVALAQLGDHAVVLVGADAPTQEGGRLIDVDALGRARRGITLAAELGLPLVTLIDTPGAELSVRAEQEGLAGEIADCLAELLAVNVPTVSILFGQGAGGAALALFPADRVIAARDAWLAPLPPEGAAALVLGDPGEAAELVGPQRIWAADLLKQGIVDDLAAGYAQVIGYVVEYLDQRPRPQFERRPRG</sequence>
<evidence type="ECO:0000259" key="20">
    <source>
        <dbReference type="PROSITE" id="PS50989"/>
    </source>
</evidence>
<evidence type="ECO:0000256" key="8">
    <source>
        <dbReference type="ARBA" id="ARBA00018312"/>
    </source>
</evidence>
<evidence type="ECO:0000256" key="16">
    <source>
        <dbReference type="ARBA" id="ARBA00023160"/>
    </source>
</evidence>
<evidence type="ECO:0000313" key="21">
    <source>
        <dbReference type="EMBL" id="GAA3968498.1"/>
    </source>
</evidence>
<feature type="domain" description="CoA carboxyltransferase C-terminal" evidence="20">
    <location>
        <begin position="249"/>
        <end position="486"/>
    </location>
</feature>
<dbReference type="PROSITE" id="PS50989">
    <property type="entry name" value="COA_CT_CTER"/>
    <property type="match status" value="1"/>
</dbReference>
<comment type="subunit">
    <text evidence="6">Acetyl-CoA carboxylase is a heterotetramer composed of biotin carboxyl carrier protein (AccB), biotin carboxylase (AccC) and two subunits of ACCase subunit beta/alpha.</text>
</comment>
<keyword evidence="12" id="KW-0863">Zinc-finger</keyword>
<dbReference type="Gene3D" id="3.90.226.10">
    <property type="entry name" value="2-enoyl-CoA Hydratase, Chain A, domain 1"/>
    <property type="match status" value="2"/>
</dbReference>
<evidence type="ECO:0000256" key="2">
    <source>
        <dbReference type="ARBA" id="ARBA00004496"/>
    </source>
</evidence>
<keyword evidence="15" id="KW-0443">Lipid metabolism</keyword>
<keyword evidence="22" id="KW-1185">Reference proteome</keyword>
<comment type="function">
    <text evidence="17">Component of the acetyl coenzyme A carboxylase (ACC) complex. Biotin carboxylase (BC) catalyzes the carboxylation of biotin on its carrier protein (BCCP) and then the CO(2) group is transferred by the transcarboxylase to acetyl-CoA to form malonyl-CoA.</text>
</comment>
<comment type="caution">
    <text evidence="21">The sequence shown here is derived from an EMBL/GenBank/DDBJ whole genome shotgun (WGS) entry which is preliminary data.</text>
</comment>
<evidence type="ECO:0000256" key="15">
    <source>
        <dbReference type="ARBA" id="ARBA00023098"/>
    </source>
</evidence>
<keyword evidence="10 21" id="KW-0808">Transferase</keyword>
<accession>A0ABP7PPV3</accession>
<comment type="cofactor">
    <cofactor evidence="1">
        <name>Zn(2+)</name>
        <dbReference type="ChEBI" id="CHEBI:29105"/>
    </cofactor>
</comment>
<dbReference type="InterPro" id="IPR011763">
    <property type="entry name" value="COA_CT_C"/>
</dbReference>
<dbReference type="PANTHER" id="PTHR42995">
    <property type="entry name" value="ACETYL-COENZYME A CARBOXYLASE CARBOXYL TRANSFERASE SUBUNIT BETA, CHLOROPLASTIC"/>
    <property type="match status" value="1"/>
</dbReference>
<evidence type="ECO:0000256" key="11">
    <source>
        <dbReference type="ARBA" id="ARBA00022741"/>
    </source>
</evidence>
<dbReference type="PANTHER" id="PTHR42995:SF5">
    <property type="entry name" value="ACETYL-COENZYME A CARBOXYLASE CARBOXYL TRANSFERASE SUBUNIT BETA, CHLOROPLASTIC"/>
    <property type="match status" value="1"/>
</dbReference>
<keyword evidence="13" id="KW-0276">Fatty acid metabolism</keyword>
<dbReference type="InterPro" id="IPR001095">
    <property type="entry name" value="Acetyl_CoA_COase_a_su"/>
</dbReference>
<keyword evidence="11" id="KW-0547">Nucleotide-binding</keyword>
<keyword evidence="16" id="KW-0275">Fatty acid biosynthesis</keyword>
<keyword evidence="9" id="KW-0444">Lipid biosynthesis</keyword>
<evidence type="ECO:0000256" key="1">
    <source>
        <dbReference type="ARBA" id="ARBA00001947"/>
    </source>
</evidence>
<dbReference type="Proteomes" id="UP001418444">
    <property type="component" value="Unassembled WGS sequence"/>
</dbReference>
<dbReference type="InterPro" id="IPR029045">
    <property type="entry name" value="ClpP/crotonase-like_dom_sf"/>
</dbReference>
<evidence type="ECO:0000256" key="4">
    <source>
        <dbReference type="ARBA" id="ARBA00006276"/>
    </source>
</evidence>
<keyword evidence="12" id="KW-0862">Zinc</keyword>
<dbReference type="PROSITE" id="PS50980">
    <property type="entry name" value="COA_CT_NTER"/>
    <property type="match status" value="1"/>
</dbReference>
<organism evidence="21 22">
    <name type="scientific">Gordonia caeni</name>
    <dbReference type="NCBI Taxonomy" id="1007097"/>
    <lineage>
        <taxon>Bacteria</taxon>
        <taxon>Bacillati</taxon>
        <taxon>Actinomycetota</taxon>
        <taxon>Actinomycetes</taxon>
        <taxon>Mycobacteriales</taxon>
        <taxon>Gordoniaceae</taxon>
        <taxon>Gordonia</taxon>
    </lineage>
</organism>
<comment type="similarity">
    <text evidence="4">In the C-terminal section; belongs to the AccA family.</text>
</comment>
<comment type="catalytic activity">
    <reaction evidence="18">
        <text>N(6)-carboxybiotinyl-L-lysyl-[protein] + acetyl-CoA = N(6)-biotinyl-L-lysyl-[protein] + malonyl-CoA</text>
        <dbReference type="Rhea" id="RHEA:54728"/>
        <dbReference type="Rhea" id="RHEA-COMP:10505"/>
        <dbReference type="Rhea" id="RHEA-COMP:10506"/>
        <dbReference type="ChEBI" id="CHEBI:57288"/>
        <dbReference type="ChEBI" id="CHEBI:57384"/>
        <dbReference type="ChEBI" id="CHEBI:83144"/>
        <dbReference type="ChEBI" id="CHEBI:83145"/>
        <dbReference type="EC" id="2.1.3.15"/>
    </reaction>
</comment>
<evidence type="ECO:0000256" key="17">
    <source>
        <dbReference type="ARBA" id="ARBA00025280"/>
    </source>
</evidence>
<proteinExistence type="inferred from homology"/>
<dbReference type="GO" id="GO:0016740">
    <property type="term" value="F:transferase activity"/>
    <property type="evidence" value="ECO:0007669"/>
    <property type="project" value="UniProtKB-KW"/>
</dbReference>
<evidence type="ECO:0000256" key="9">
    <source>
        <dbReference type="ARBA" id="ARBA00022516"/>
    </source>
</evidence>
<reference evidence="22" key="1">
    <citation type="journal article" date="2019" name="Int. J. Syst. Evol. Microbiol.">
        <title>The Global Catalogue of Microorganisms (GCM) 10K type strain sequencing project: providing services to taxonomists for standard genome sequencing and annotation.</title>
        <authorList>
            <consortium name="The Broad Institute Genomics Platform"/>
            <consortium name="The Broad Institute Genome Sequencing Center for Infectious Disease"/>
            <person name="Wu L."/>
            <person name="Ma J."/>
        </authorList>
    </citation>
    <scope>NUCLEOTIDE SEQUENCE [LARGE SCALE GENOMIC DNA]</scope>
    <source>
        <strain evidence="22">JCM 16923</strain>
    </source>
</reference>
<dbReference type="EC" id="2.1.3.15" evidence="7"/>
<dbReference type="RefSeq" id="WP_344785503.1">
    <property type="nucleotide sequence ID" value="NZ_BAAAZW010000010.1"/>
</dbReference>